<evidence type="ECO:0000313" key="2">
    <source>
        <dbReference type="EMBL" id="GBP33011.1"/>
    </source>
</evidence>
<sequence>MIASTVDIRFARPVVDKRGACYGCVTAFLALCTNHRCTFLCIGTIHAILHETSFKILQDKVGLGSGEIEIQRGIVMESRVGTRSESTMELKSKSRPGLRSRFMNSGLQGLKSPPRRSNAGRGLPLIAVVSTISTSAANGLNKRRDTDRGVCLSSQPTAAPLPLHVSKTSRSQPYTLIAADLQEPVELSRGRDKARSREPGAAGRRTSGPAAGRFFCPQHTPVRLRCASDGEIRKFRWPPTRRRPREPGVRESAFREDCFHPC</sequence>
<accession>A0A4C1V2K9</accession>
<feature type="region of interest" description="Disordered" evidence="1">
    <location>
        <begin position="238"/>
        <end position="262"/>
    </location>
</feature>
<feature type="compositionally biased region" description="Basic and acidic residues" evidence="1">
    <location>
        <begin position="245"/>
        <end position="262"/>
    </location>
</feature>
<keyword evidence="3" id="KW-1185">Reference proteome</keyword>
<reference evidence="2 3" key="1">
    <citation type="journal article" date="2019" name="Commun. Biol.">
        <title>The bagworm genome reveals a unique fibroin gene that provides high tensile strength.</title>
        <authorList>
            <person name="Kono N."/>
            <person name="Nakamura H."/>
            <person name="Ohtoshi R."/>
            <person name="Tomita M."/>
            <person name="Numata K."/>
            <person name="Arakawa K."/>
        </authorList>
    </citation>
    <scope>NUCLEOTIDE SEQUENCE [LARGE SCALE GENOMIC DNA]</scope>
</reference>
<proteinExistence type="predicted"/>
<feature type="region of interest" description="Disordered" evidence="1">
    <location>
        <begin position="182"/>
        <end position="214"/>
    </location>
</feature>
<evidence type="ECO:0000256" key="1">
    <source>
        <dbReference type="SAM" id="MobiDB-lite"/>
    </source>
</evidence>
<dbReference type="EMBL" id="BGZK01000268">
    <property type="protein sequence ID" value="GBP33011.1"/>
    <property type="molecule type" value="Genomic_DNA"/>
</dbReference>
<evidence type="ECO:0000313" key="3">
    <source>
        <dbReference type="Proteomes" id="UP000299102"/>
    </source>
</evidence>
<gene>
    <name evidence="2" type="ORF">EVAR_82849_1</name>
</gene>
<protein>
    <submittedName>
        <fullName evidence="2">Uncharacterized protein</fullName>
    </submittedName>
</protein>
<name>A0A4C1V2K9_EUMVA</name>
<dbReference type="AlphaFoldDB" id="A0A4C1V2K9"/>
<comment type="caution">
    <text evidence="2">The sequence shown here is derived from an EMBL/GenBank/DDBJ whole genome shotgun (WGS) entry which is preliminary data.</text>
</comment>
<organism evidence="2 3">
    <name type="scientific">Eumeta variegata</name>
    <name type="common">Bagworm moth</name>
    <name type="synonym">Eumeta japonica</name>
    <dbReference type="NCBI Taxonomy" id="151549"/>
    <lineage>
        <taxon>Eukaryota</taxon>
        <taxon>Metazoa</taxon>
        <taxon>Ecdysozoa</taxon>
        <taxon>Arthropoda</taxon>
        <taxon>Hexapoda</taxon>
        <taxon>Insecta</taxon>
        <taxon>Pterygota</taxon>
        <taxon>Neoptera</taxon>
        <taxon>Endopterygota</taxon>
        <taxon>Lepidoptera</taxon>
        <taxon>Glossata</taxon>
        <taxon>Ditrysia</taxon>
        <taxon>Tineoidea</taxon>
        <taxon>Psychidae</taxon>
        <taxon>Oiketicinae</taxon>
        <taxon>Eumeta</taxon>
    </lineage>
</organism>
<feature type="region of interest" description="Disordered" evidence="1">
    <location>
        <begin position="92"/>
        <end position="117"/>
    </location>
</feature>
<dbReference type="Proteomes" id="UP000299102">
    <property type="component" value="Unassembled WGS sequence"/>
</dbReference>
<feature type="compositionally biased region" description="Basic and acidic residues" evidence="1">
    <location>
        <begin position="186"/>
        <end position="198"/>
    </location>
</feature>